<keyword evidence="2" id="KW-0472">Membrane</keyword>
<dbReference type="WBParaSite" id="SBAD_0000203601-mRNA-1">
    <property type="protein sequence ID" value="SBAD_0000203601-mRNA-1"/>
    <property type="gene ID" value="SBAD_0000203601"/>
</dbReference>
<feature type="transmembrane region" description="Helical" evidence="2">
    <location>
        <begin position="404"/>
        <end position="427"/>
    </location>
</feature>
<evidence type="ECO:0000256" key="2">
    <source>
        <dbReference type="SAM" id="Phobius"/>
    </source>
</evidence>
<feature type="region of interest" description="Disordered" evidence="1">
    <location>
        <begin position="525"/>
        <end position="562"/>
    </location>
</feature>
<evidence type="ECO:0000313" key="3">
    <source>
        <dbReference type="EMBL" id="VDO95977.1"/>
    </source>
</evidence>
<evidence type="ECO:0000256" key="1">
    <source>
        <dbReference type="SAM" id="MobiDB-lite"/>
    </source>
</evidence>
<keyword evidence="2" id="KW-0812">Transmembrane</keyword>
<protein>
    <submittedName>
        <fullName evidence="5">Fibronectin type-III domain-containing protein</fullName>
    </submittedName>
</protein>
<accession>A0A183IE98</accession>
<dbReference type="Proteomes" id="UP000270296">
    <property type="component" value="Unassembled WGS sequence"/>
</dbReference>
<sequence>MISSQNHLDIVVIDKVSRTAVIVDVTIPFENGRDAFDAAKQRKVEHYVPKAVLLSQQGIRATTAVLMLGVLGTWECVPAVRGRAAESTNASILFENVPYDIQYDLTVGWWNAYTELVITEFKYSLFAASLLVPVQQVTSAVVTPGEAYLFWLPICAQGCLSKGCEFQIYGVSNRNGSFTKKTLCSAKMQCLDLLTGLVPSTHYSFRVVQLCHKWQVNTIDPKLPAKTPVLTPDAPGRIYAATWKDAEQVFTFDFELTEKSGVQDVSFQYRTRTDDSWKTVSLVSSEGKRLSYRIDLLKGASLVYVKMIESSTGKYLSWPPEDQWKNYSVVSLIIKHRIDRSNENWTIVADHVPPWPTEWLIPKTIDVSPESEFEIDAVTSHGEILSFGYWKYLEQSSSISSSSVAIIIVLLTLAITGITFSVVYFVLRRRFFSVSKKSTAITFAEKRPTDLPILELSNFFSAEELRELKVNNANGTKSYSTSGSSARDSREPVFSTTCSGRFVRSKDRRSSIGLSKRGKSIFRSLKRSSGPHTLPPSKEDINFSSPGANASDTQINRASGSSLASTVPDLYEIPLLQSLRSSSDAYSTAMNNVAYENTSPEATDVSSSPHTSFRYSSVS</sequence>
<keyword evidence="4" id="KW-1185">Reference proteome</keyword>
<name>A0A183IE98_9BILA</name>
<gene>
    <name evidence="3" type="ORF">SBAD_LOCUS1942</name>
</gene>
<keyword evidence="2" id="KW-1133">Transmembrane helix</keyword>
<organism evidence="5">
    <name type="scientific">Soboliphyme baturini</name>
    <dbReference type="NCBI Taxonomy" id="241478"/>
    <lineage>
        <taxon>Eukaryota</taxon>
        <taxon>Metazoa</taxon>
        <taxon>Ecdysozoa</taxon>
        <taxon>Nematoda</taxon>
        <taxon>Enoplea</taxon>
        <taxon>Dorylaimia</taxon>
        <taxon>Dioctophymatida</taxon>
        <taxon>Dioctophymatoidea</taxon>
        <taxon>Soboliphymatidae</taxon>
        <taxon>Soboliphyme</taxon>
    </lineage>
</organism>
<dbReference type="OrthoDB" id="8195432at2759"/>
<reference evidence="3 4" key="2">
    <citation type="submission" date="2018-11" db="EMBL/GenBank/DDBJ databases">
        <authorList>
            <consortium name="Pathogen Informatics"/>
        </authorList>
    </citation>
    <scope>NUCLEOTIDE SEQUENCE [LARGE SCALE GENOMIC DNA]</scope>
</reference>
<feature type="compositionally biased region" description="Polar residues" evidence="1">
    <location>
        <begin position="542"/>
        <end position="562"/>
    </location>
</feature>
<dbReference type="AlphaFoldDB" id="A0A183IE98"/>
<evidence type="ECO:0000313" key="4">
    <source>
        <dbReference type="Proteomes" id="UP000270296"/>
    </source>
</evidence>
<evidence type="ECO:0000313" key="5">
    <source>
        <dbReference type="WBParaSite" id="SBAD_0000203601-mRNA-1"/>
    </source>
</evidence>
<feature type="region of interest" description="Disordered" evidence="1">
    <location>
        <begin position="596"/>
        <end position="619"/>
    </location>
</feature>
<dbReference type="EMBL" id="UZAM01007016">
    <property type="protein sequence ID" value="VDO95977.1"/>
    <property type="molecule type" value="Genomic_DNA"/>
</dbReference>
<reference evidence="5" key="1">
    <citation type="submission" date="2016-06" db="UniProtKB">
        <authorList>
            <consortium name="WormBaseParasite"/>
        </authorList>
    </citation>
    <scope>IDENTIFICATION</scope>
</reference>
<proteinExistence type="predicted"/>